<organism evidence="1 2">
    <name type="scientific">Trifolium pratense</name>
    <name type="common">Red clover</name>
    <dbReference type="NCBI Taxonomy" id="57577"/>
    <lineage>
        <taxon>Eukaryota</taxon>
        <taxon>Viridiplantae</taxon>
        <taxon>Streptophyta</taxon>
        <taxon>Embryophyta</taxon>
        <taxon>Tracheophyta</taxon>
        <taxon>Spermatophyta</taxon>
        <taxon>Magnoliopsida</taxon>
        <taxon>eudicotyledons</taxon>
        <taxon>Gunneridae</taxon>
        <taxon>Pentapetalae</taxon>
        <taxon>rosids</taxon>
        <taxon>fabids</taxon>
        <taxon>Fabales</taxon>
        <taxon>Fabaceae</taxon>
        <taxon>Papilionoideae</taxon>
        <taxon>50 kb inversion clade</taxon>
        <taxon>NPAAA clade</taxon>
        <taxon>Hologalegina</taxon>
        <taxon>IRL clade</taxon>
        <taxon>Trifolieae</taxon>
        <taxon>Trifolium</taxon>
    </lineage>
</organism>
<proteinExistence type="predicted"/>
<dbReference type="Proteomes" id="UP001177021">
    <property type="component" value="Unassembled WGS sequence"/>
</dbReference>
<accession>A0ACB0KYQ4</accession>
<protein>
    <submittedName>
        <fullName evidence="1">Uncharacterized protein</fullName>
    </submittedName>
</protein>
<sequence>MEGLNAMEGSNPSLLEEETMEDLNAMEGSNPSLLEEDYAPSMKPWIRIQHPLPLKDDVPMDDEGLEPFPMISKNPPISNPMLLAAVNAIVEGSNPSLLEEETMEDLNAMEGSNPSLLEEDYAPSMKPWIRIQHPLPLKDDVPMDDEGLEPFPMISKNPPISNPMLLAAVNAIVEEFNAQLNDAQLNDAQLNDGWFSDECNALYYRYFRHQGHFIAIKNCIELSNRSVEECMFKIFEDHNFCVAQISEPPWEQIDELLDIQIVEPTGHHGLMLNGGGWPALDIAAAAAALEGGGLADALAAAFVHFLADSHISGFVRAGLDHAVVIYSGYMGPFNAVAEGAAVAVADGAAVAVADGAAVAVAEGAAVAVAEVAANSVAEVAADSVAEGAGPAAEGAEGHDASSLACYVAVFSAAAVALGFLLFKKKN</sequence>
<name>A0ACB0KYQ4_TRIPR</name>
<reference evidence="1" key="1">
    <citation type="submission" date="2023-10" db="EMBL/GenBank/DDBJ databases">
        <authorList>
            <person name="Rodriguez Cubillos JULIANA M."/>
            <person name="De Vega J."/>
        </authorList>
    </citation>
    <scope>NUCLEOTIDE SEQUENCE</scope>
</reference>
<evidence type="ECO:0000313" key="2">
    <source>
        <dbReference type="Proteomes" id="UP001177021"/>
    </source>
</evidence>
<dbReference type="EMBL" id="CASHSV030000311">
    <property type="protein sequence ID" value="CAJ2661426.1"/>
    <property type="molecule type" value="Genomic_DNA"/>
</dbReference>
<evidence type="ECO:0000313" key="1">
    <source>
        <dbReference type="EMBL" id="CAJ2661426.1"/>
    </source>
</evidence>
<comment type="caution">
    <text evidence="1">The sequence shown here is derived from an EMBL/GenBank/DDBJ whole genome shotgun (WGS) entry which is preliminary data.</text>
</comment>
<keyword evidence="2" id="KW-1185">Reference proteome</keyword>
<gene>
    <name evidence="1" type="ORF">MILVUS5_LOCUS27136</name>
</gene>